<name>A0A8T3AA10_DENNO</name>
<feature type="region of interest" description="Disordered" evidence="1">
    <location>
        <begin position="1"/>
        <end position="20"/>
    </location>
</feature>
<sequence length="68" mass="7850">MFRHLVTGRNNSPTLSAFKSKNDQNADKTYCNYGATHYASTAHYSARFQAIKRGYVEFHISSNKFKRD</sequence>
<dbReference type="AlphaFoldDB" id="A0A8T3AA10"/>
<organism evidence="2 3">
    <name type="scientific">Dendrobium nobile</name>
    <name type="common">Orchid</name>
    <dbReference type="NCBI Taxonomy" id="94219"/>
    <lineage>
        <taxon>Eukaryota</taxon>
        <taxon>Viridiplantae</taxon>
        <taxon>Streptophyta</taxon>
        <taxon>Embryophyta</taxon>
        <taxon>Tracheophyta</taxon>
        <taxon>Spermatophyta</taxon>
        <taxon>Magnoliopsida</taxon>
        <taxon>Liliopsida</taxon>
        <taxon>Asparagales</taxon>
        <taxon>Orchidaceae</taxon>
        <taxon>Epidendroideae</taxon>
        <taxon>Malaxideae</taxon>
        <taxon>Dendrobiinae</taxon>
        <taxon>Dendrobium</taxon>
    </lineage>
</organism>
<proteinExistence type="predicted"/>
<dbReference type="EMBL" id="JAGYWB010000018">
    <property type="protein sequence ID" value="KAI0492990.1"/>
    <property type="molecule type" value="Genomic_DNA"/>
</dbReference>
<dbReference type="Proteomes" id="UP000829196">
    <property type="component" value="Unassembled WGS sequence"/>
</dbReference>
<reference evidence="2" key="1">
    <citation type="journal article" date="2022" name="Front. Genet.">
        <title>Chromosome-Scale Assembly of the Dendrobium nobile Genome Provides Insights Into the Molecular Mechanism of the Biosynthesis of the Medicinal Active Ingredient of Dendrobium.</title>
        <authorList>
            <person name="Xu Q."/>
            <person name="Niu S.-C."/>
            <person name="Li K.-L."/>
            <person name="Zheng P.-J."/>
            <person name="Zhang X.-J."/>
            <person name="Jia Y."/>
            <person name="Liu Y."/>
            <person name="Niu Y.-X."/>
            <person name="Yu L.-H."/>
            <person name="Chen D.-F."/>
            <person name="Zhang G.-Q."/>
        </authorList>
    </citation>
    <scope>NUCLEOTIDE SEQUENCE</scope>
    <source>
        <tissue evidence="2">Leaf</tissue>
    </source>
</reference>
<evidence type="ECO:0000256" key="1">
    <source>
        <dbReference type="SAM" id="MobiDB-lite"/>
    </source>
</evidence>
<feature type="compositionally biased region" description="Polar residues" evidence="1">
    <location>
        <begin position="8"/>
        <end position="19"/>
    </location>
</feature>
<comment type="caution">
    <text evidence="2">The sequence shown here is derived from an EMBL/GenBank/DDBJ whole genome shotgun (WGS) entry which is preliminary data.</text>
</comment>
<gene>
    <name evidence="2" type="ORF">KFK09_027266</name>
</gene>
<evidence type="ECO:0000313" key="2">
    <source>
        <dbReference type="EMBL" id="KAI0492990.1"/>
    </source>
</evidence>
<keyword evidence="3" id="KW-1185">Reference proteome</keyword>
<accession>A0A8T3AA10</accession>
<evidence type="ECO:0000313" key="3">
    <source>
        <dbReference type="Proteomes" id="UP000829196"/>
    </source>
</evidence>
<protein>
    <submittedName>
        <fullName evidence="2">Uncharacterized protein</fullName>
    </submittedName>
</protein>